<dbReference type="EMBL" id="JANPWB010000012">
    <property type="protein sequence ID" value="KAJ1113548.1"/>
    <property type="molecule type" value="Genomic_DNA"/>
</dbReference>
<organism evidence="1 2">
    <name type="scientific">Pleurodeles waltl</name>
    <name type="common">Iberian ribbed newt</name>
    <dbReference type="NCBI Taxonomy" id="8319"/>
    <lineage>
        <taxon>Eukaryota</taxon>
        <taxon>Metazoa</taxon>
        <taxon>Chordata</taxon>
        <taxon>Craniata</taxon>
        <taxon>Vertebrata</taxon>
        <taxon>Euteleostomi</taxon>
        <taxon>Amphibia</taxon>
        <taxon>Batrachia</taxon>
        <taxon>Caudata</taxon>
        <taxon>Salamandroidea</taxon>
        <taxon>Salamandridae</taxon>
        <taxon>Pleurodelinae</taxon>
        <taxon>Pleurodeles</taxon>
    </lineage>
</organism>
<gene>
    <name evidence="1" type="ORF">NDU88_001790</name>
</gene>
<sequence>MVWPCIERLIRGERTQLGCDHGEEEYKGSIGSSQECLALFICDPGKIRCPSDLLIFQQECTLGPHLQEDLSSLLVPKETCNDRAGRPKIWSEEGRPCVPSGTRVVVRRSDREYTSLRLGEPPHPAAPHGPSWTLSPSLALRELQGSSTYLPSGHRGKGSSILLDLDADRFPLLTEQVSQLCALPRCALELRPELRPLPCVLKLAASPLRSCRCLSAATKPPRPNAQSAHTRSPAVAHSLAALASLRRAELLF</sequence>
<dbReference type="AlphaFoldDB" id="A0AAV7NK63"/>
<evidence type="ECO:0000313" key="1">
    <source>
        <dbReference type="EMBL" id="KAJ1113548.1"/>
    </source>
</evidence>
<reference evidence="1" key="1">
    <citation type="journal article" date="2022" name="bioRxiv">
        <title>Sequencing and chromosome-scale assembly of the giantPleurodeles waltlgenome.</title>
        <authorList>
            <person name="Brown T."/>
            <person name="Elewa A."/>
            <person name="Iarovenko S."/>
            <person name="Subramanian E."/>
            <person name="Araus A.J."/>
            <person name="Petzold A."/>
            <person name="Susuki M."/>
            <person name="Suzuki K.-i.T."/>
            <person name="Hayashi T."/>
            <person name="Toyoda A."/>
            <person name="Oliveira C."/>
            <person name="Osipova E."/>
            <person name="Leigh N.D."/>
            <person name="Simon A."/>
            <person name="Yun M.H."/>
        </authorList>
    </citation>
    <scope>NUCLEOTIDE SEQUENCE</scope>
    <source>
        <strain evidence="1">20211129_DDA</strain>
        <tissue evidence="1">Liver</tissue>
    </source>
</reference>
<protein>
    <submittedName>
        <fullName evidence="1">Uncharacterized protein</fullName>
    </submittedName>
</protein>
<comment type="caution">
    <text evidence="1">The sequence shown here is derived from an EMBL/GenBank/DDBJ whole genome shotgun (WGS) entry which is preliminary data.</text>
</comment>
<keyword evidence="2" id="KW-1185">Reference proteome</keyword>
<dbReference type="Proteomes" id="UP001066276">
    <property type="component" value="Chromosome 8"/>
</dbReference>
<evidence type="ECO:0000313" key="2">
    <source>
        <dbReference type="Proteomes" id="UP001066276"/>
    </source>
</evidence>
<accession>A0AAV7NK63</accession>
<name>A0AAV7NK63_PLEWA</name>
<proteinExistence type="predicted"/>